<organism evidence="2 3">
    <name type="scientific">Cryptotermes secundus</name>
    <dbReference type="NCBI Taxonomy" id="105785"/>
    <lineage>
        <taxon>Eukaryota</taxon>
        <taxon>Metazoa</taxon>
        <taxon>Ecdysozoa</taxon>
        <taxon>Arthropoda</taxon>
        <taxon>Hexapoda</taxon>
        <taxon>Insecta</taxon>
        <taxon>Pterygota</taxon>
        <taxon>Neoptera</taxon>
        <taxon>Polyneoptera</taxon>
        <taxon>Dictyoptera</taxon>
        <taxon>Blattodea</taxon>
        <taxon>Blattoidea</taxon>
        <taxon>Termitoidae</taxon>
        <taxon>Kalotermitidae</taxon>
        <taxon>Cryptotermitinae</taxon>
        <taxon>Cryptotermes</taxon>
    </lineage>
</organism>
<evidence type="ECO:0000256" key="1">
    <source>
        <dbReference type="SAM" id="MobiDB-lite"/>
    </source>
</evidence>
<proteinExistence type="predicted"/>
<dbReference type="AlphaFoldDB" id="A0A2J7QCQ2"/>
<protein>
    <submittedName>
        <fullName evidence="2">Uncharacterized protein</fullName>
    </submittedName>
</protein>
<sequence length="61" mass="6735">MSLFIRGNKKSRMGQGRVSMESEEQGSYHFWSRIVVQTGLCDQGHCHDGKTSHPAATNLAA</sequence>
<evidence type="ECO:0000313" key="3">
    <source>
        <dbReference type="Proteomes" id="UP000235965"/>
    </source>
</evidence>
<dbReference type="InParanoid" id="A0A2J7QCQ2"/>
<keyword evidence="3" id="KW-1185">Reference proteome</keyword>
<reference evidence="2 3" key="1">
    <citation type="submission" date="2017-12" db="EMBL/GenBank/DDBJ databases">
        <title>Hemimetabolous genomes reveal molecular basis of termite eusociality.</title>
        <authorList>
            <person name="Harrison M.C."/>
            <person name="Jongepier E."/>
            <person name="Robertson H.M."/>
            <person name="Arning N."/>
            <person name="Bitard-Feildel T."/>
            <person name="Chao H."/>
            <person name="Childers C.P."/>
            <person name="Dinh H."/>
            <person name="Doddapaneni H."/>
            <person name="Dugan S."/>
            <person name="Gowin J."/>
            <person name="Greiner C."/>
            <person name="Han Y."/>
            <person name="Hu H."/>
            <person name="Hughes D.S.T."/>
            <person name="Huylmans A.-K."/>
            <person name="Kemena C."/>
            <person name="Kremer L.P.M."/>
            <person name="Lee S.L."/>
            <person name="Lopez-Ezquerra A."/>
            <person name="Mallet L."/>
            <person name="Monroy-Kuhn J.M."/>
            <person name="Moser A."/>
            <person name="Murali S.C."/>
            <person name="Muzny D.M."/>
            <person name="Otani S."/>
            <person name="Piulachs M.-D."/>
            <person name="Poelchau M."/>
            <person name="Qu J."/>
            <person name="Schaub F."/>
            <person name="Wada-Katsumata A."/>
            <person name="Worley K.C."/>
            <person name="Xie Q."/>
            <person name="Ylla G."/>
            <person name="Poulsen M."/>
            <person name="Gibbs R.A."/>
            <person name="Schal C."/>
            <person name="Richards S."/>
            <person name="Belles X."/>
            <person name="Korb J."/>
            <person name="Bornberg-Bauer E."/>
        </authorList>
    </citation>
    <scope>NUCLEOTIDE SEQUENCE [LARGE SCALE GENOMIC DNA]</scope>
    <source>
        <tissue evidence="2">Whole body</tissue>
    </source>
</reference>
<dbReference type="EMBL" id="NEVH01015981">
    <property type="protein sequence ID" value="PNF26370.1"/>
    <property type="molecule type" value="Genomic_DNA"/>
</dbReference>
<comment type="caution">
    <text evidence="2">The sequence shown here is derived from an EMBL/GenBank/DDBJ whole genome shotgun (WGS) entry which is preliminary data.</text>
</comment>
<gene>
    <name evidence="2" type="ORF">B7P43_G18154</name>
</gene>
<name>A0A2J7QCQ2_9NEOP</name>
<evidence type="ECO:0000313" key="2">
    <source>
        <dbReference type="EMBL" id="PNF26370.1"/>
    </source>
</evidence>
<accession>A0A2J7QCQ2</accession>
<dbReference type="Proteomes" id="UP000235965">
    <property type="component" value="Unassembled WGS sequence"/>
</dbReference>
<feature type="region of interest" description="Disordered" evidence="1">
    <location>
        <begin position="1"/>
        <end position="22"/>
    </location>
</feature>